<dbReference type="Gene3D" id="3.10.10.10">
    <property type="entry name" value="HIV Type 1 Reverse Transcriptase, subunit A, domain 1"/>
    <property type="match status" value="1"/>
</dbReference>
<comment type="caution">
    <text evidence="1">The sequence shown here is derived from an EMBL/GenBank/DDBJ whole genome shotgun (WGS) entry which is preliminary data.</text>
</comment>
<protein>
    <submittedName>
        <fullName evidence="1">Uncharacterized protein</fullName>
    </submittedName>
</protein>
<organism evidence="1 2">
    <name type="scientific">Mucuna pruriens</name>
    <name type="common">Velvet bean</name>
    <name type="synonym">Dolichos pruriens</name>
    <dbReference type="NCBI Taxonomy" id="157652"/>
    <lineage>
        <taxon>Eukaryota</taxon>
        <taxon>Viridiplantae</taxon>
        <taxon>Streptophyta</taxon>
        <taxon>Embryophyta</taxon>
        <taxon>Tracheophyta</taxon>
        <taxon>Spermatophyta</taxon>
        <taxon>Magnoliopsida</taxon>
        <taxon>eudicotyledons</taxon>
        <taxon>Gunneridae</taxon>
        <taxon>Pentapetalae</taxon>
        <taxon>rosids</taxon>
        <taxon>fabids</taxon>
        <taxon>Fabales</taxon>
        <taxon>Fabaceae</taxon>
        <taxon>Papilionoideae</taxon>
        <taxon>50 kb inversion clade</taxon>
        <taxon>NPAAA clade</taxon>
        <taxon>indigoferoid/millettioid clade</taxon>
        <taxon>Phaseoleae</taxon>
        <taxon>Mucuna</taxon>
    </lineage>
</organism>
<dbReference type="Proteomes" id="UP000257109">
    <property type="component" value="Unassembled WGS sequence"/>
</dbReference>
<dbReference type="EMBL" id="QJKJ01000791">
    <property type="protein sequence ID" value="RDY10728.1"/>
    <property type="molecule type" value="Genomic_DNA"/>
</dbReference>
<evidence type="ECO:0000313" key="2">
    <source>
        <dbReference type="Proteomes" id="UP000257109"/>
    </source>
</evidence>
<dbReference type="PANTHER" id="PTHR24559">
    <property type="entry name" value="TRANSPOSON TY3-I GAG-POL POLYPROTEIN"/>
    <property type="match status" value="1"/>
</dbReference>
<feature type="non-terminal residue" evidence="1">
    <location>
        <position position="1"/>
    </location>
</feature>
<dbReference type="InterPro" id="IPR053134">
    <property type="entry name" value="RNA-dir_DNA_polymerase"/>
</dbReference>
<dbReference type="AlphaFoldDB" id="A0A371I6S2"/>
<dbReference type="OrthoDB" id="1432310at2759"/>
<sequence length="154" mass="18254">MKYAYLEDDQKIPIIIANNLQSEQEERLLHVLRKHRKSIGINSFICMHRILLEEEAQPMRQPQRQLNPTILDVVKKEVMKLLVVPKKSEMTVVKNQNDELVPTRIRNNYRKLNQATRKDHFPLPYIDQVLERLGGYMQLQITSTGSRRRNCYKS</sequence>
<dbReference type="PANTHER" id="PTHR24559:SF444">
    <property type="entry name" value="REVERSE TRANSCRIPTASE DOMAIN-CONTAINING PROTEIN"/>
    <property type="match status" value="1"/>
</dbReference>
<name>A0A371I6S2_MUCPR</name>
<gene>
    <name evidence="1" type="ORF">CR513_04702</name>
</gene>
<proteinExistence type="predicted"/>
<evidence type="ECO:0000313" key="1">
    <source>
        <dbReference type="EMBL" id="RDY10728.1"/>
    </source>
</evidence>
<reference evidence="1" key="1">
    <citation type="submission" date="2018-05" db="EMBL/GenBank/DDBJ databases">
        <title>Draft genome of Mucuna pruriens seed.</title>
        <authorList>
            <person name="Nnadi N.E."/>
            <person name="Vos R."/>
            <person name="Hasami M.H."/>
            <person name="Devisetty U.K."/>
            <person name="Aguiy J.C."/>
        </authorList>
    </citation>
    <scope>NUCLEOTIDE SEQUENCE [LARGE SCALE GENOMIC DNA]</scope>
    <source>
        <strain evidence="1">JCA_2017</strain>
    </source>
</reference>
<dbReference type="SUPFAM" id="SSF56672">
    <property type="entry name" value="DNA/RNA polymerases"/>
    <property type="match status" value="1"/>
</dbReference>
<keyword evidence="2" id="KW-1185">Reference proteome</keyword>
<dbReference type="InterPro" id="IPR043502">
    <property type="entry name" value="DNA/RNA_pol_sf"/>
</dbReference>
<accession>A0A371I6S2</accession>